<feature type="compositionally biased region" description="Basic and acidic residues" evidence="5">
    <location>
        <begin position="894"/>
        <end position="916"/>
    </location>
</feature>
<dbReference type="VEuPathDB" id="VectorBase:BGLB004121"/>
<feature type="compositionally biased region" description="Basic and acidic residues" evidence="5">
    <location>
        <begin position="1023"/>
        <end position="1035"/>
    </location>
</feature>
<feature type="compositionally biased region" description="Polar residues" evidence="5">
    <location>
        <begin position="1038"/>
        <end position="1050"/>
    </location>
</feature>
<feature type="region of interest" description="Disordered" evidence="5">
    <location>
        <begin position="695"/>
        <end position="845"/>
    </location>
</feature>
<feature type="compositionally biased region" description="Acidic residues" evidence="5">
    <location>
        <begin position="225"/>
        <end position="296"/>
    </location>
</feature>
<proteinExistence type="predicted"/>
<gene>
    <name evidence="7" type="primary">106058482</name>
</gene>
<dbReference type="InterPro" id="IPR001781">
    <property type="entry name" value="Znf_LIM"/>
</dbReference>
<feature type="compositionally biased region" description="Acidic residues" evidence="5">
    <location>
        <begin position="427"/>
        <end position="437"/>
    </location>
</feature>
<dbReference type="VEuPathDB" id="VectorBase:BGLAX_035357"/>
<feature type="compositionally biased region" description="Basic and acidic residues" evidence="5">
    <location>
        <begin position="585"/>
        <end position="595"/>
    </location>
</feature>
<dbReference type="CDD" id="cd09358">
    <property type="entry name" value="LIM_Mical_like"/>
    <property type="match status" value="1"/>
</dbReference>
<feature type="compositionally biased region" description="Basic and acidic residues" evidence="5">
    <location>
        <begin position="498"/>
        <end position="518"/>
    </location>
</feature>
<dbReference type="SUPFAM" id="SSF57716">
    <property type="entry name" value="Glucocorticoid receptor-like (DNA-binding domain)"/>
    <property type="match status" value="2"/>
</dbReference>
<feature type="region of interest" description="Disordered" evidence="5">
    <location>
        <begin position="859"/>
        <end position="973"/>
    </location>
</feature>
<dbReference type="PROSITE" id="PS00478">
    <property type="entry name" value="LIM_DOMAIN_1"/>
    <property type="match status" value="1"/>
</dbReference>
<feature type="compositionally biased region" description="Basic and acidic residues" evidence="5">
    <location>
        <begin position="987"/>
        <end position="1001"/>
    </location>
</feature>
<dbReference type="PANTHER" id="PTHR24206">
    <property type="entry name" value="OS06G0237300 PROTEIN"/>
    <property type="match status" value="1"/>
</dbReference>
<feature type="compositionally biased region" description="Polar residues" evidence="5">
    <location>
        <begin position="487"/>
        <end position="497"/>
    </location>
</feature>
<feature type="compositionally biased region" description="Basic and acidic residues" evidence="5">
    <location>
        <begin position="705"/>
        <end position="734"/>
    </location>
</feature>
<keyword evidence="1 4" id="KW-0479">Metal-binding</keyword>
<dbReference type="Gene3D" id="2.10.110.10">
    <property type="entry name" value="Cysteine Rich Protein"/>
    <property type="match status" value="1"/>
</dbReference>
<feature type="compositionally biased region" description="Basic and acidic residues" evidence="5">
    <location>
        <begin position="1272"/>
        <end position="1287"/>
    </location>
</feature>
<feature type="compositionally biased region" description="Basic and acidic residues" evidence="5">
    <location>
        <begin position="787"/>
        <end position="803"/>
    </location>
</feature>
<feature type="compositionally biased region" description="Basic and acidic residues" evidence="5">
    <location>
        <begin position="438"/>
        <end position="463"/>
    </location>
</feature>
<feature type="compositionally biased region" description="Basic and acidic residues" evidence="5">
    <location>
        <begin position="1131"/>
        <end position="1150"/>
    </location>
</feature>
<keyword evidence="2 4" id="KW-0862">Zinc</keyword>
<feature type="compositionally biased region" description="Basic and acidic residues" evidence="5">
    <location>
        <begin position="337"/>
        <end position="351"/>
    </location>
</feature>
<feature type="compositionally biased region" description="Polar residues" evidence="5">
    <location>
        <begin position="557"/>
        <end position="566"/>
    </location>
</feature>
<evidence type="ECO:0000313" key="7">
    <source>
        <dbReference type="EnsemblMetazoa" id="BGLB004121-PH"/>
    </source>
</evidence>
<feature type="compositionally biased region" description="Basic and acidic residues" evidence="5">
    <location>
        <begin position="365"/>
        <end position="382"/>
    </location>
</feature>
<feature type="compositionally biased region" description="Basic and acidic residues" evidence="5">
    <location>
        <begin position="166"/>
        <end position="181"/>
    </location>
</feature>
<dbReference type="Pfam" id="PF00412">
    <property type="entry name" value="LIM"/>
    <property type="match status" value="1"/>
</dbReference>
<feature type="compositionally biased region" description="Polar residues" evidence="5">
    <location>
        <begin position="14"/>
        <end position="28"/>
    </location>
</feature>
<name>A0A2C9JL35_BIOGL</name>
<protein>
    <recommendedName>
        <fullName evidence="6">LIM zinc-binding domain-containing protein</fullName>
    </recommendedName>
</protein>
<evidence type="ECO:0000256" key="3">
    <source>
        <dbReference type="ARBA" id="ARBA00023038"/>
    </source>
</evidence>
<feature type="region of interest" description="Disordered" evidence="5">
    <location>
        <begin position="1"/>
        <end position="53"/>
    </location>
</feature>
<dbReference type="EnsemblMetazoa" id="BGLB004121-RH">
    <property type="protein sequence ID" value="BGLB004121-PH"/>
    <property type="gene ID" value="BGLB004121"/>
</dbReference>
<accession>A0A2C9JL35</accession>
<dbReference type="FunFam" id="2.10.110.10:FF:000002">
    <property type="entry name" value="LIM domain and actin-binding 1"/>
    <property type="match status" value="1"/>
</dbReference>
<evidence type="ECO:0000313" key="8">
    <source>
        <dbReference type="Proteomes" id="UP000076420"/>
    </source>
</evidence>
<evidence type="ECO:0000256" key="2">
    <source>
        <dbReference type="ARBA" id="ARBA00022833"/>
    </source>
</evidence>
<keyword evidence="3 4" id="KW-0440">LIM domain</keyword>
<feature type="compositionally biased region" description="Basic and acidic residues" evidence="5">
    <location>
        <begin position="1158"/>
        <end position="1175"/>
    </location>
</feature>
<feature type="compositionally biased region" description="Polar residues" evidence="5">
    <location>
        <begin position="198"/>
        <end position="210"/>
    </location>
</feature>
<evidence type="ECO:0000256" key="1">
    <source>
        <dbReference type="ARBA" id="ARBA00022723"/>
    </source>
</evidence>
<dbReference type="STRING" id="6526.A0A2C9JL35"/>
<feature type="compositionally biased region" description="Basic and acidic residues" evidence="5">
    <location>
        <begin position="751"/>
        <end position="765"/>
    </location>
</feature>
<feature type="region of interest" description="Disordered" evidence="5">
    <location>
        <begin position="1263"/>
        <end position="1287"/>
    </location>
</feature>
<feature type="region of interest" description="Disordered" evidence="5">
    <location>
        <begin position="65"/>
        <end position="641"/>
    </location>
</feature>
<feature type="compositionally biased region" description="Acidic residues" evidence="5">
    <location>
        <begin position="392"/>
        <end position="402"/>
    </location>
</feature>
<feature type="domain" description="LIM zinc-binding" evidence="6">
    <location>
        <begin position="1189"/>
        <end position="1249"/>
    </location>
</feature>
<evidence type="ECO:0000256" key="4">
    <source>
        <dbReference type="PROSITE-ProRule" id="PRU00125"/>
    </source>
</evidence>
<feature type="compositionally biased region" description="Polar residues" evidence="5">
    <location>
        <begin position="821"/>
        <end position="836"/>
    </location>
</feature>
<dbReference type="Proteomes" id="UP000076420">
    <property type="component" value="Unassembled WGS sequence"/>
</dbReference>
<organism evidence="7 8">
    <name type="scientific">Biomphalaria glabrata</name>
    <name type="common">Bloodfluke planorb</name>
    <name type="synonym">Freshwater snail</name>
    <dbReference type="NCBI Taxonomy" id="6526"/>
    <lineage>
        <taxon>Eukaryota</taxon>
        <taxon>Metazoa</taxon>
        <taxon>Spiralia</taxon>
        <taxon>Lophotrochozoa</taxon>
        <taxon>Mollusca</taxon>
        <taxon>Gastropoda</taxon>
        <taxon>Heterobranchia</taxon>
        <taxon>Euthyneura</taxon>
        <taxon>Panpulmonata</taxon>
        <taxon>Hygrophila</taxon>
        <taxon>Lymnaeoidea</taxon>
        <taxon>Planorbidae</taxon>
        <taxon>Biomphalaria</taxon>
    </lineage>
</organism>
<evidence type="ECO:0000256" key="5">
    <source>
        <dbReference type="SAM" id="MobiDB-lite"/>
    </source>
</evidence>
<feature type="region of interest" description="Disordered" evidence="5">
    <location>
        <begin position="987"/>
        <end position="1088"/>
    </location>
</feature>
<dbReference type="KEGG" id="bgt:106058482"/>
<dbReference type="GO" id="GO:0046872">
    <property type="term" value="F:metal ion binding"/>
    <property type="evidence" value="ECO:0007669"/>
    <property type="project" value="UniProtKB-KW"/>
</dbReference>
<feature type="region of interest" description="Disordered" evidence="5">
    <location>
        <begin position="1120"/>
        <end position="1175"/>
    </location>
</feature>
<dbReference type="SMART" id="SM00132">
    <property type="entry name" value="LIM"/>
    <property type="match status" value="1"/>
</dbReference>
<feature type="compositionally biased region" description="Basic and acidic residues" evidence="5">
    <location>
        <begin position="536"/>
        <end position="545"/>
    </location>
</feature>
<dbReference type="OrthoDB" id="6129702at2759"/>
<feature type="compositionally biased region" description="Polar residues" evidence="5">
    <location>
        <begin position="774"/>
        <end position="785"/>
    </location>
</feature>
<feature type="compositionally biased region" description="Polar residues" evidence="5">
    <location>
        <begin position="77"/>
        <end position="110"/>
    </location>
</feature>
<dbReference type="PROSITE" id="PS50023">
    <property type="entry name" value="LIM_DOMAIN_2"/>
    <property type="match status" value="1"/>
</dbReference>
<sequence length="1287" mass="145145">MSASQFDDLLGDFGNSTSSSSVKATANGNVDEFDPFGPSGAEQTTNGGDSGLLVDFSIDTEVRNGDSSNGLDFDFHGTSSETGSANPLYDMSTNGAQSSNPLYDLSSSNPLYDFSMEDSNQSANPLYDMGTDIAGSPQPSNPLYDLEGDSSGQDFDGTNEEQEQYSEDHGEQFEEQRHEENTFLQASVPDVVQEEVTVITQDDASENVDQGEQIELEDSRNVEQDQYDQFETEQIEQEQVDQVETEQEVPLEQEQVDQVETEQEVPLEQEQVDQVETEQNEDIEQDQTEQQDEVAQGDDSGHNEQFVAEELHEPSLIPSVEITQSPDNEDMQQAELAGHEEHSVSEEHDYYEATGGEDSSSAIGYHDKLTPPENYGHDRREEDLENYCMDREESDLMEEQDSSETQCSLKPREERSRSPSRSIGPDLQEESDVSEELDTLRPRGDRSHAPSRSLEPEVRHENTAEEEEIIQDGRTISKTTRTENRYSDSGYTQSNQWEEQRNEQNVEQDRQTEQDVIHFTEMSSVKNKFESQAPPAEHKRVDIRQEVMSSEGGVYESQPQSFQQWQNEEEEEEGVYESTPAPRPDIAREADKDLAADLPPVGTAQSIRAKFLASTSQDNTPKKREVTPPAHGSGGEYVSEPRGYIEKYEGKADAGVFESQPVANPDVVTSTTALEDPKPEHGFAKNVAAKFKELENKKGTYTPTNKRELTPDRSGRIEYVSEPRGQFERYEGRAESGVFESQPAVNPDVIRSGEEVREELPERGTAKNIAQKFRQISSEPATSTSRGKRELTPDKSGRVEYVSEPRSQMEMYEVKVDSGVFENQPQRNPDVVTSETSNEEYLPERGYAKNVAAKFKSLESNAKSPPLSPGRHKEFTPPREEERARQAVVLENTPDFKTEIIHSGDQLEEKLPERGTAKNIAQRFKQLESESKSPSAPRQKKEFTPPPHDAGVYENQPKQFHADYNRPAESGILENTPIVRDDVIKATEPRRYEEELPERGSARNMVNKWKQLETAKSPGSTGRPKEFTPPREEPRIAQQRNPKSPRTPLSPSGYDQLDNGSVHPRDLPGQYQPLNEPTVFESTPEVREGVLKESDTDWTEGMPKKDQAKKMLAKFQHIQEEAKKQSPVPVSRKEEAEVETKRKTPRKDSTYSEGSETESDHTMENDNVKNDIGDKVGRSKSMRAAIQTEKCGACDKTVYAMERLEMNKRVYHKACFRCTQCKAVLTPKTFAINNEVIFCTNHYKQLFATKGNYDEGFGRVQHKKRWSSNPNLHEREGEEDGKHTVKS</sequence>
<feature type="compositionally biased region" description="Basic and acidic residues" evidence="5">
    <location>
        <begin position="871"/>
        <end position="885"/>
    </location>
</feature>
<evidence type="ECO:0000259" key="6">
    <source>
        <dbReference type="PROSITE" id="PS50023"/>
    </source>
</evidence>
<reference evidence="7" key="1">
    <citation type="submission" date="2020-05" db="UniProtKB">
        <authorList>
            <consortium name="EnsemblMetazoa"/>
        </authorList>
    </citation>
    <scope>IDENTIFICATION</scope>
    <source>
        <strain evidence="7">BB02</strain>
    </source>
</reference>